<keyword evidence="23" id="KW-1185">Reference proteome</keyword>
<keyword evidence="13 21" id="KW-0675">Receptor</keyword>
<keyword evidence="10 21" id="KW-0406">Ion transport</keyword>
<evidence type="ECO:0000256" key="3">
    <source>
        <dbReference type="ARBA" id="ARBA00009848"/>
    </source>
</evidence>
<dbReference type="InterPro" id="IPR001429">
    <property type="entry name" value="P2X_purnocptor"/>
</dbReference>
<dbReference type="PIRSF" id="PIRSF005713">
    <property type="entry name" value="P2X_purinoceptor"/>
    <property type="match status" value="1"/>
</dbReference>
<comment type="subcellular location">
    <subcellularLocation>
        <location evidence="2">Cell membrane</location>
        <topology evidence="2">Multi-pass membrane protein</topology>
    </subcellularLocation>
    <subcellularLocation>
        <location evidence="1">Lysosome membrane</location>
        <topology evidence="1">Multi-pass membrane protein</topology>
    </subcellularLocation>
    <subcellularLocation>
        <location evidence="21">Membrane</location>
        <topology evidence="21">Multi-pass membrane protein</topology>
    </subcellularLocation>
</comment>
<comment type="function">
    <text evidence="21">Receptor for ATP that acts as a ligand-gated ion channel.</text>
</comment>
<proteinExistence type="inferred from homology"/>
<evidence type="ECO:0000256" key="11">
    <source>
        <dbReference type="ARBA" id="ARBA00023136"/>
    </source>
</evidence>
<keyword evidence="12" id="KW-1015">Disulfide bond</keyword>
<keyword evidence="4 21" id="KW-0813">Transport</keyword>
<evidence type="ECO:0000256" key="20">
    <source>
        <dbReference type="ARBA" id="ARBA00036634"/>
    </source>
</evidence>
<dbReference type="EMBL" id="JAHFZB010000022">
    <property type="protein sequence ID" value="KAK6476532.1"/>
    <property type="molecule type" value="Genomic_DNA"/>
</dbReference>
<comment type="caution">
    <text evidence="22">The sequence shown here is derived from an EMBL/GenBank/DDBJ whole genome shotgun (WGS) entry which is preliminary data.</text>
</comment>
<dbReference type="PRINTS" id="PR01311">
    <property type="entry name" value="P2X4RECEPTOR"/>
</dbReference>
<sequence length="366" mass="40964">MSFSCGCCRILGPVLFEYDTPRIVSIKSRKVGLINRLVQLGILAYVIGWVFVWQKGYQQFDSVISSVATKVKGVAVTNTTDHGVKIWDVADYIIPPQEETSFFVMTNLIMTLNQQQGRCPEMPEDCPHCISDSNCTAGEQSPRSNGIQTGKCVPVNSSTAVHTCEVLAWCPLENDVDLSQRNIFNGSYLKQCVFNRTTDPDCPIFRLGDIVREAGEDFQEIAVEGGVMGIQIKWDCDLDQSVSKCVPQYTFRRLDNKDVQNTVAPGYNFRFAKYYKGPGEVESRTLIKAYGIRFDVMVFGKAGKFDIIPTMINIGSGLALLGVATVLCDVIVLHILKKKTFYREKKYKYVEDWYDLVGNSPACETP</sequence>
<comment type="catalytic activity">
    <reaction evidence="19">
        <text>Na(+)(in) = Na(+)(out)</text>
        <dbReference type="Rhea" id="RHEA:34963"/>
        <dbReference type="ChEBI" id="CHEBI:29101"/>
    </reaction>
</comment>
<reference evidence="22 23" key="1">
    <citation type="submission" date="2021-05" db="EMBL/GenBank/DDBJ databases">
        <authorList>
            <person name="Zahm M."/>
            <person name="Klopp C."/>
            <person name="Cabau C."/>
            <person name="Kuhl H."/>
            <person name="Suciu R."/>
            <person name="Ciorpac M."/>
            <person name="Holostenco D."/>
            <person name="Gessner J."/>
            <person name="Wuertz S."/>
            <person name="Hohne C."/>
            <person name="Stock M."/>
            <person name="Gislard M."/>
            <person name="Lluch J."/>
            <person name="Milhes M."/>
            <person name="Lampietro C."/>
            <person name="Lopez Roques C."/>
            <person name="Donnadieu C."/>
            <person name="Du K."/>
            <person name="Schartl M."/>
            <person name="Guiguen Y."/>
        </authorList>
    </citation>
    <scope>NUCLEOTIDE SEQUENCE [LARGE SCALE GENOMIC DNA]</scope>
    <source>
        <strain evidence="22">Hh-F2</strain>
        <tissue evidence="22">Blood</tissue>
    </source>
</reference>
<dbReference type="InterPro" id="IPR059116">
    <property type="entry name" value="P2X_receptor"/>
</dbReference>
<name>A0ABR0YVB8_HUSHU</name>
<evidence type="ECO:0000256" key="14">
    <source>
        <dbReference type="ARBA" id="ARBA00023180"/>
    </source>
</evidence>
<keyword evidence="5" id="KW-1003">Cell membrane</keyword>
<dbReference type="PANTHER" id="PTHR10125">
    <property type="entry name" value="P2X PURINOCEPTOR"/>
    <property type="match status" value="1"/>
</dbReference>
<feature type="transmembrane region" description="Helical" evidence="21">
    <location>
        <begin position="33"/>
        <end position="53"/>
    </location>
</feature>
<evidence type="ECO:0000256" key="5">
    <source>
        <dbReference type="ARBA" id="ARBA00022475"/>
    </source>
</evidence>
<evidence type="ECO:0000313" key="23">
    <source>
        <dbReference type="Proteomes" id="UP001369086"/>
    </source>
</evidence>
<evidence type="ECO:0000256" key="13">
    <source>
        <dbReference type="ARBA" id="ARBA00023170"/>
    </source>
</evidence>
<evidence type="ECO:0000256" key="15">
    <source>
        <dbReference type="ARBA" id="ARBA00023228"/>
    </source>
</evidence>
<evidence type="ECO:0000256" key="4">
    <source>
        <dbReference type="ARBA" id="ARBA00022448"/>
    </source>
</evidence>
<evidence type="ECO:0000256" key="19">
    <source>
        <dbReference type="ARBA" id="ARBA00036239"/>
    </source>
</evidence>
<keyword evidence="7" id="KW-0547">Nucleotide-binding</keyword>
<evidence type="ECO:0000256" key="6">
    <source>
        <dbReference type="ARBA" id="ARBA00022692"/>
    </source>
</evidence>
<evidence type="ECO:0000256" key="8">
    <source>
        <dbReference type="ARBA" id="ARBA00022840"/>
    </source>
</evidence>
<evidence type="ECO:0000256" key="16">
    <source>
        <dbReference type="ARBA" id="ARBA00023286"/>
    </source>
</evidence>
<accession>A0ABR0YVB8</accession>
<keyword evidence="11 21" id="KW-0472">Membrane</keyword>
<keyword evidence="6 21" id="KW-0812">Transmembrane</keyword>
<evidence type="ECO:0000256" key="7">
    <source>
        <dbReference type="ARBA" id="ARBA00022741"/>
    </source>
</evidence>
<keyword evidence="16" id="KW-1071">Ligand-gated ion channel</keyword>
<keyword evidence="9 21" id="KW-1133">Transmembrane helix</keyword>
<dbReference type="PRINTS" id="PR01307">
    <property type="entry name" value="P2XRECEPTOR"/>
</dbReference>
<gene>
    <name evidence="22" type="ORF">HHUSO_G22952</name>
</gene>
<keyword evidence="17 21" id="KW-0407">Ion channel</keyword>
<evidence type="ECO:0000256" key="12">
    <source>
        <dbReference type="ARBA" id="ARBA00023157"/>
    </source>
</evidence>
<evidence type="ECO:0000256" key="1">
    <source>
        <dbReference type="ARBA" id="ARBA00004155"/>
    </source>
</evidence>
<dbReference type="Proteomes" id="UP001369086">
    <property type="component" value="Unassembled WGS sequence"/>
</dbReference>
<dbReference type="Pfam" id="PF00864">
    <property type="entry name" value="P2X_receptor"/>
    <property type="match status" value="1"/>
</dbReference>
<protein>
    <recommendedName>
        <fullName evidence="21">P2X purinoceptor</fullName>
    </recommendedName>
</protein>
<comment type="catalytic activity">
    <reaction evidence="18">
        <text>K(+)(in) = K(+)(out)</text>
        <dbReference type="Rhea" id="RHEA:29463"/>
        <dbReference type="ChEBI" id="CHEBI:29103"/>
    </reaction>
</comment>
<dbReference type="PANTHER" id="PTHR10125:SF18">
    <property type="entry name" value="P2X PURINOCEPTOR 4"/>
    <property type="match status" value="1"/>
</dbReference>
<dbReference type="PROSITE" id="PS01212">
    <property type="entry name" value="P2X_RECEPTOR"/>
    <property type="match status" value="1"/>
</dbReference>
<dbReference type="InterPro" id="IPR027309">
    <property type="entry name" value="P2X_extracellular_dom_sf"/>
</dbReference>
<evidence type="ECO:0000256" key="18">
    <source>
        <dbReference type="ARBA" id="ARBA00034430"/>
    </source>
</evidence>
<evidence type="ECO:0000256" key="21">
    <source>
        <dbReference type="RuleBase" id="RU000681"/>
    </source>
</evidence>
<comment type="similarity">
    <text evidence="3 21">Belongs to the P2X receptor family.</text>
</comment>
<keyword evidence="15" id="KW-0458">Lysosome</keyword>
<keyword evidence="8" id="KW-0067">ATP-binding</keyword>
<feature type="transmembrane region" description="Helical" evidence="21">
    <location>
        <begin position="314"/>
        <end position="336"/>
    </location>
</feature>
<dbReference type="InterPro" id="IPR053792">
    <property type="entry name" value="P2X_RECEPTOR_CS"/>
</dbReference>
<dbReference type="Gene3D" id="2.60.490.10">
    <property type="entry name" value="atp-gated p2x4 ion channel domain"/>
    <property type="match status" value="2"/>
</dbReference>
<dbReference type="InterPro" id="IPR003047">
    <property type="entry name" value="P2X4_purnocptor"/>
</dbReference>
<organism evidence="22 23">
    <name type="scientific">Huso huso</name>
    <name type="common">Beluga</name>
    <name type="synonym">Acipenser huso</name>
    <dbReference type="NCBI Taxonomy" id="61971"/>
    <lineage>
        <taxon>Eukaryota</taxon>
        <taxon>Metazoa</taxon>
        <taxon>Chordata</taxon>
        <taxon>Craniata</taxon>
        <taxon>Vertebrata</taxon>
        <taxon>Euteleostomi</taxon>
        <taxon>Actinopterygii</taxon>
        <taxon>Chondrostei</taxon>
        <taxon>Acipenseriformes</taxon>
        <taxon>Acipenseridae</taxon>
        <taxon>Huso</taxon>
    </lineage>
</organism>
<evidence type="ECO:0000256" key="10">
    <source>
        <dbReference type="ARBA" id="ARBA00023065"/>
    </source>
</evidence>
<evidence type="ECO:0000256" key="9">
    <source>
        <dbReference type="ARBA" id="ARBA00022989"/>
    </source>
</evidence>
<evidence type="ECO:0000256" key="17">
    <source>
        <dbReference type="ARBA" id="ARBA00023303"/>
    </source>
</evidence>
<keyword evidence="14" id="KW-0325">Glycoprotein</keyword>
<comment type="catalytic activity">
    <reaction evidence="20">
        <text>Ca(2+)(in) = Ca(2+)(out)</text>
        <dbReference type="Rhea" id="RHEA:29671"/>
        <dbReference type="ChEBI" id="CHEBI:29108"/>
    </reaction>
</comment>
<evidence type="ECO:0000256" key="2">
    <source>
        <dbReference type="ARBA" id="ARBA00004651"/>
    </source>
</evidence>
<evidence type="ECO:0000313" key="22">
    <source>
        <dbReference type="EMBL" id="KAK6476532.1"/>
    </source>
</evidence>